<dbReference type="CDD" id="cd12652">
    <property type="entry name" value="RRM2_Hu"/>
    <property type="match status" value="1"/>
</dbReference>
<dbReference type="PRINTS" id="PR00961">
    <property type="entry name" value="HUDSXLRNA"/>
</dbReference>
<reference evidence="9 10" key="1">
    <citation type="submission" date="2015-01" db="EMBL/GenBank/DDBJ databases">
        <title>Evolution of Trichinella species and genotypes.</title>
        <authorList>
            <person name="Korhonen P.K."/>
            <person name="Edoardo P."/>
            <person name="Giuseppe L.R."/>
            <person name="Gasser R.B."/>
        </authorList>
    </citation>
    <scope>NUCLEOTIDE SEQUENCE [LARGE SCALE GENOMIC DNA]</scope>
    <source>
        <strain evidence="9">ISS176</strain>
    </source>
</reference>
<evidence type="ECO:0000256" key="4">
    <source>
        <dbReference type="ARBA" id="ARBA00022884"/>
    </source>
</evidence>
<comment type="similarity">
    <text evidence="2">Belongs to the RRM elav family.</text>
</comment>
<dbReference type="GO" id="GO:0008266">
    <property type="term" value="F:poly(U) RNA binding"/>
    <property type="evidence" value="ECO:0007669"/>
    <property type="project" value="UniProtKB-ARBA"/>
</dbReference>
<gene>
    <name evidence="9" type="primary">elavl3</name>
    <name evidence="9" type="ORF">T4C_5952</name>
</gene>
<organism evidence="9 10">
    <name type="scientific">Trichinella pseudospiralis</name>
    <name type="common">Parasitic roundworm</name>
    <dbReference type="NCBI Taxonomy" id="6337"/>
    <lineage>
        <taxon>Eukaryota</taxon>
        <taxon>Metazoa</taxon>
        <taxon>Ecdysozoa</taxon>
        <taxon>Nematoda</taxon>
        <taxon>Enoplea</taxon>
        <taxon>Dorylaimia</taxon>
        <taxon>Trichinellida</taxon>
        <taxon>Trichinellidae</taxon>
        <taxon>Trichinella</taxon>
    </lineage>
</organism>
<dbReference type="InterPro" id="IPR012677">
    <property type="entry name" value="Nucleotide-bd_a/b_plait_sf"/>
</dbReference>
<comment type="subcellular location">
    <subcellularLocation>
        <location evidence="1">Nucleus</location>
    </subcellularLocation>
</comment>
<dbReference type="AlphaFoldDB" id="A0A0V1JKP7"/>
<dbReference type="PROSITE" id="PS50102">
    <property type="entry name" value="RRM"/>
    <property type="match status" value="3"/>
</dbReference>
<evidence type="ECO:0000313" key="9">
    <source>
        <dbReference type="EMBL" id="KRZ35492.1"/>
    </source>
</evidence>
<dbReference type="FunFam" id="3.30.70.330:FF:000383">
    <property type="entry name" value="Sex lethal, isoform D"/>
    <property type="match status" value="1"/>
</dbReference>
<dbReference type="SMART" id="SM00360">
    <property type="entry name" value="RRM"/>
    <property type="match status" value="3"/>
</dbReference>
<evidence type="ECO:0000256" key="3">
    <source>
        <dbReference type="ARBA" id="ARBA00022737"/>
    </source>
</evidence>
<dbReference type="GO" id="GO:0005737">
    <property type="term" value="C:cytoplasm"/>
    <property type="evidence" value="ECO:0007669"/>
    <property type="project" value="UniProtKB-ARBA"/>
</dbReference>
<feature type="domain" description="RRM" evidence="8">
    <location>
        <begin position="97"/>
        <end position="175"/>
    </location>
</feature>
<dbReference type="GO" id="GO:0010629">
    <property type="term" value="P:negative regulation of gene expression"/>
    <property type="evidence" value="ECO:0007669"/>
    <property type="project" value="UniProtKB-ARBA"/>
</dbReference>
<dbReference type="GO" id="GO:1990904">
    <property type="term" value="C:ribonucleoprotein complex"/>
    <property type="evidence" value="ECO:0007669"/>
    <property type="project" value="InterPro"/>
</dbReference>
<keyword evidence="3" id="KW-0677">Repeat</keyword>
<keyword evidence="4 6" id="KW-0694">RNA-binding</keyword>
<proteinExistence type="inferred from homology"/>
<dbReference type="GO" id="GO:0009967">
    <property type="term" value="P:positive regulation of signal transduction"/>
    <property type="evidence" value="ECO:0007669"/>
    <property type="project" value="UniProtKB-ARBA"/>
</dbReference>
<dbReference type="Proteomes" id="UP000054826">
    <property type="component" value="Unassembled WGS sequence"/>
</dbReference>
<dbReference type="EMBL" id="JYDV01000089">
    <property type="protein sequence ID" value="KRZ35492.1"/>
    <property type="molecule type" value="Genomic_DNA"/>
</dbReference>
<dbReference type="NCBIfam" id="TIGR01661">
    <property type="entry name" value="ELAV_HUD_SF"/>
    <property type="match status" value="1"/>
</dbReference>
<dbReference type="PANTHER" id="PTHR10352">
    <property type="entry name" value="EUKARYOTIC TRANSLATION INITIATION FACTOR 3 SUBUNIT G"/>
    <property type="match status" value="1"/>
</dbReference>
<dbReference type="FunFam" id="3.30.70.330:FF:000205">
    <property type="entry name" value="Sex lethal, isoform B"/>
    <property type="match status" value="1"/>
</dbReference>
<evidence type="ECO:0000256" key="7">
    <source>
        <dbReference type="SAM" id="MobiDB-lite"/>
    </source>
</evidence>
<evidence type="ECO:0000256" key="6">
    <source>
        <dbReference type="PROSITE-ProRule" id="PRU00176"/>
    </source>
</evidence>
<dbReference type="GO" id="GO:0005634">
    <property type="term" value="C:nucleus"/>
    <property type="evidence" value="ECO:0007669"/>
    <property type="project" value="UniProtKB-SubCell"/>
</dbReference>
<dbReference type="InterPro" id="IPR002343">
    <property type="entry name" value="Hud_Sxl_RNA"/>
</dbReference>
<comment type="caution">
    <text evidence="9">The sequence shown here is derived from an EMBL/GenBank/DDBJ whole genome shotgun (WGS) entry which is preliminary data.</text>
</comment>
<dbReference type="InterPro" id="IPR035979">
    <property type="entry name" value="RBD_domain_sf"/>
</dbReference>
<sequence length="513" mass="56926">MHVISYNNFTLHFETTYLNDKLAEEVLFPWNNTLLLLKLSLYTVECSVVTVTQVCTENLGLAIVLKWKAFLFNQFYSQMTDVPMKEELLNDSIDRKTNLIVNYLPQSMTTEEFRMLFDSIGEVETAKLVRDKVTGQSLGYGFINYVNPESAAKAIERLNGLGLQSKKMKVSYARPSSESIKGANLYISGLPDAYTVKELEELFSPFGRIITSRILVDNATGISKGVGFVRYDKKGEADAAIAKLNSTIPPGGTEPIVVKFANSPSSSNHRAAIHVAQAAQAALAAQVPLAFWNAGATARRFQGPIHHTAAANRFRYSPLGTDLLAGSLLSAAAAMAPQNNTATGFSIFVYNLAPEVEESKLWQLFGPFGAVLNVKVIRDMQTNKCKGYGFVTMTNYDEALAAISSLNGTTLCKRVLQCGNFGYLENREEKFSHGFHQRLRQPDVAEAAEREHHRPEDRKRHGQHCRQYPIAPFRGKLENLTNQTGYANLIRLKSTISNDSGGCQFFKLTNFCL</sequence>
<evidence type="ECO:0000313" key="10">
    <source>
        <dbReference type="Proteomes" id="UP000054826"/>
    </source>
</evidence>
<dbReference type="GO" id="GO:0003729">
    <property type="term" value="F:mRNA binding"/>
    <property type="evidence" value="ECO:0007669"/>
    <property type="project" value="UniProtKB-ARBA"/>
</dbReference>
<dbReference type="Gene3D" id="3.30.70.330">
    <property type="match status" value="3"/>
</dbReference>
<evidence type="ECO:0000256" key="2">
    <source>
        <dbReference type="ARBA" id="ARBA00006266"/>
    </source>
</evidence>
<evidence type="ECO:0000259" key="8">
    <source>
        <dbReference type="PROSITE" id="PS50102"/>
    </source>
</evidence>
<name>A0A0V1JKP7_TRIPS</name>
<dbReference type="CDD" id="cd12377">
    <property type="entry name" value="RRM3_Hu"/>
    <property type="match status" value="1"/>
</dbReference>
<evidence type="ECO:0000256" key="5">
    <source>
        <dbReference type="ARBA" id="ARBA00023242"/>
    </source>
</evidence>
<feature type="compositionally biased region" description="Basic and acidic residues" evidence="7">
    <location>
        <begin position="444"/>
        <end position="459"/>
    </location>
</feature>
<dbReference type="InterPro" id="IPR000504">
    <property type="entry name" value="RRM_dom"/>
</dbReference>
<dbReference type="GO" id="GO:0050686">
    <property type="term" value="P:negative regulation of mRNA processing"/>
    <property type="evidence" value="ECO:0007669"/>
    <property type="project" value="UniProtKB-ARBA"/>
</dbReference>
<feature type="region of interest" description="Disordered" evidence="7">
    <location>
        <begin position="444"/>
        <end position="464"/>
    </location>
</feature>
<accession>A0A0V1JKP7</accession>
<keyword evidence="5" id="KW-0539">Nucleus</keyword>
<feature type="domain" description="RRM" evidence="8">
    <location>
        <begin position="183"/>
        <end position="263"/>
    </location>
</feature>
<feature type="domain" description="RRM" evidence="8">
    <location>
        <begin position="345"/>
        <end position="417"/>
    </location>
</feature>
<protein>
    <submittedName>
        <fullName evidence="9">ELAV-like protein 3</fullName>
    </submittedName>
</protein>
<dbReference type="InterPro" id="IPR006548">
    <property type="entry name" value="ELAD_HU_SF"/>
</dbReference>
<evidence type="ECO:0000256" key="1">
    <source>
        <dbReference type="ARBA" id="ARBA00004123"/>
    </source>
</evidence>
<dbReference type="SUPFAM" id="SSF54928">
    <property type="entry name" value="RNA-binding domain, RBD"/>
    <property type="match status" value="2"/>
</dbReference>
<dbReference type="Pfam" id="PF00076">
    <property type="entry name" value="RRM_1"/>
    <property type="match status" value="3"/>
</dbReference>